<feature type="domain" description="Fimbrial-type adhesion" evidence="6">
    <location>
        <begin position="33"/>
        <end position="187"/>
    </location>
</feature>
<dbReference type="Gene3D" id="2.60.40.1090">
    <property type="entry name" value="Fimbrial-type adhesion domain"/>
    <property type="match status" value="1"/>
</dbReference>
<evidence type="ECO:0000256" key="4">
    <source>
        <dbReference type="ARBA" id="ARBA00023263"/>
    </source>
</evidence>
<name>A0A085GKG9_9ENTR</name>
<dbReference type="SUPFAM" id="SSF49401">
    <property type="entry name" value="Bacterial adhesins"/>
    <property type="match status" value="1"/>
</dbReference>
<evidence type="ECO:0000256" key="5">
    <source>
        <dbReference type="SAM" id="SignalP"/>
    </source>
</evidence>
<dbReference type="InterPro" id="IPR050263">
    <property type="entry name" value="Bact_Fimbrial_Adh_Pro"/>
</dbReference>
<evidence type="ECO:0000313" key="8">
    <source>
        <dbReference type="Proteomes" id="UP000028653"/>
    </source>
</evidence>
<dbReference type="GO" id="GO:0009289">
    <property type="term" value="C:pilus"/>
    <property type="evidence" value="ECO:0007669"/>
    <property type="project" value="UniProtKB-SubCell"/>
</dbReference>
<accession>A0A085GKG9</accession>
<sequence>MNKKILVLSLAMAFSSLAGVSHAAQEASVSDITLTGHVIDYAACEIDAPSSVTFDDISIYDIGTVESGKPYKNNPGAVYDITLTKCPAGQTVSVSILGTADGENSSLIALDDVPGSAQHVAVSFWDEVLLTQEHVLIKANSGSSLVHTTESSGSSHIPLYVAPTQTVSTQSVISGTISATTNVKVNFL</sequence>
<reference evidence="7 8" key="1">
    <citation type="submission" date="2014-05" db="EMBL/GenBank/DDBJ databases">
        <title>ATOL: Assembling a taxonomically balanced genome-scale reconstruction of the evolutionary history of the Enterobacteriaceae.</title>
        <authorList>
            <person name="Plunkett G.III."/>
            <person name="Neeno-Eckwall E.C."/>
            <person name="Glasner J.D."/>
            <person name="Perna N.T."/>
        </authorList>
    </citation>
    <scope>NUCLEOTIDE SEQUENCE [LARGE SCALE GENOMIC DNA]</scope>
    <source>
        <strain evidence="7 8">ATCC 33320</strain>
    </source>
</reference>
<dbReference type="InterPro" id="IPR008966">
    <property type="entry name" value="Adhesion_dom_sf"/>
</dbReference>
<proteinExistence type="inferred from homology"/>
<dbReference type="PANTHER" id="PTHR33420">
    <property type="entry name" value="FIMBRIAL SUBUNIT ELFA-RELATED"/>
    <property type="match status" value="1"/>
</dbReference>
<feature type="chain" id="PRO_5001791395" description="Fimbrial-type adhesion domain-containing protein" evidence="5">
    <location>
        <begin position="24"/>
        <end position="188"/>
    </location>
</feature>
<feature type="signal peptide" evidence="5">
    <location>
        <begin position="1"/>
        <end position="23"/>
    </location>
</feature>
<comment type="caution">
    <text evidence="7">The sequence shown here is derived from an EMBL/GenBank/DDBJ whole genome shotgun (WGS) entry which is preliminary data.</text>
</comment>
<dbReference type="Pfam" id="PF00419">
    <property type="entry name" value="Fimbrial"/>
    <property type="match status" value="1"/>
</dbReference>
<dbReference type="Proteomes" id="UP000028653">
    <property type="component" value="Unassembled WGS sequence"/>
</dbReference>
<evidence type="ECO:0000256" key="3">
    <source>
        <dbReference type="ARBA" id="ARBA00022729"/>
    </source>
</evidence>
<dbReference type="InterPro" id="IPR000259">
    <property type="entry name" value="Adhesion_dom_fimbrial"/>
</dbReference>
<gene>
    <name evidence="7" type="ORF">GBAG_0380</name>
</gene>
<keyword evidence="4" id="KW-0281">Fimbrium</keyword>
<evidence type="ECO:0000313" key="7">
    <source>
        <dbReference type="EMBL" id="KFC84214.1"/>
    </source>
</evidence>
<dbReference type="AlphaFoldDB" id="A0A085GKG9"/>
<comment type="subcellular location">
    <subcellularLocation>
        <location evidence="1">Fimbrium</location>
    </subcellularLocation>
</comment>
<protein>
    <recommendedName>
        <fullName evidence="6">Fimbrial-type adhesion domain-containing protein</fullName>
    </recommendedName>
</protein>
<dbReference type="EMBL" id="JMPI01000011">
    <property type="protein sequence ID" value="KFC84214.1"/>
    <property type="molecule type" value="Genomic_DNA"/>
</dbReference>
<dbReference type="RefSeq" id="WP_034492940.1">
    <property type="nucleotide sequence ID" value="NZ_JMPI01000011.1"/>
</dbReference>
<dbReference type="InterPro" id="IPR036937">
    <property type="entry name" value="Adhesion_dom_fimbrial_sf"/>
</dbReference>
<dbReference type="PANTHER" id="PTHR33420:SF3">
    <property type="entry name" value="FIMBRIAL SUBUNIT ELFA"/>
    <property type="match status" value="1"/>
</dbReference>
<keyword evidence="8" id="KW-1185">Reference proteome</keyword>
<dbReference type="OrthoDB" id="9897574at2"/>
<evidence type="ECO:0000259" key="6">
    <source>
        <dbReference type="Pfam" id="PF00419"/>
    </source>
</evidence>
<evidence type="ECO:0000256" key="2">
    <source>
        <dbReference type="ARBA" id="ARBA00006671"/>
    </source>
</evidence>
<keyword evidence="3 5" id="KW-0732">Signal</keyword>
<dbReference type="GO" id="GO:0043709">
    <property type="term" value="P:cell adhesion involved in single-species biofilm formation"/>
    <property type="evidence" value="ECO:0007669"/>
    <property type="project" value="TreeGrafter"/>
</dbReference>
<comment type="similarity">
    <text evidence="2">Belongs to the fimbrial protein family.</text>
</comment>
<organism evidence="7 8">
    <name type="scientific">Buttiauxella agrestis ATCC 33320</name>
    <dbReference type="NCBI Taxonomy" id="1006004"/>
    <lineage>
        <taxon>Bacteria</taxon>
        <taxon>Pseudomonadati</taxon>
        <taxon>Pseudomonadota</taxon>
        <taxon>Gammaproteobacteria</taxon>
        <taxon>Enterobacterales</taxon>
        <taxon>Enterobacteriaceae</taxon>
        <taxon>Buttiauxella</taxon>
    </lineage>
</organism>
<evidence type="ECO:0000256" key="1">
    <source>
        <dbReference type="ARBA" id="ARBA00004561"/>
    </source>
</evidence>
<dbReference type="STRING" id="1006004.GBAG_0380"/>